<dbReference type="EMBL" id="CP015878">
    <property type="protein sequence ID" value="ANI16117.1"/>
    <property type="molecule type" value="Genomic_DNA"/>
</dbReference>
<evidence type="ECO:0000256" key="1">
    <source>
        <dbReference type="SAM" id="Phobius"/>
    </source>
</evidence>
<dbReference type="RefSeq" id="WP_064583670.1">
    <property type="nucleotide sequence ID" value="NZ_CP015878.1"/>
</dbReference>
<feature type="transmembrane region" description="Helical" evidence="1">
    <location>
        <begin position="405"/>
        <end position="421"/>
    </location>
</feature>
<keyword evidence="1" id="KW-0472">Membrane</keyword>
<dbReference type="Proteomes" id="UP000077748">
    <property type="component" value="Chromosome"/>
</dbReference>
<proteinExistence type="predicted"/>
<accession>A0A1A9KET6</accession>
<dbReference type="InterPro" id="IPR005625">
    <property type="entry name" value="PepSY-ass_TM"/>
</dbReference>
<evidence type="ECO:0000313" key="2">
    <source>
        <dbReference type="EMBL" id="ANI16117.1"/>
    </source>
</evidence>
<dbReference type="PANTHER" id="PTHR34219:SF4">
    <property type="entry name" value="PEPSY DOMAIN-CONTAINING PROTEIN"/>
    <property type="match status" value="1"/>
</dbReference>
<dbReference type="Pfam" id="PF03929">
    <property type="entry name" value="PepSY_TM"/>
    <property type="match status" value="1"/>
</dbReference>
<feature type="transmembrane region" description="Helical" evidence="1">
    <location>
        <begin position="180"/>
        <end position="205"/>
    </location>
</feature>
<sequence length="509" mass="56011">MSLRQSMSGLHTWSGLLVSWLLFVVIFSGSLSCFEPELTRWMLPQLHEAQQPAVGVDQVHAALVERAPKAHAYWMLPPTERGPYWTAGWVPSDLSAFRSFLIDAQTGEELPKTVGGGFFFELHYALHAGTLGIYIVGIAGMFMLVALVSGVIVHRRIFKDFFTLRPKAARQRSWLDAHNVLGVIGLPFHVLLAYTGLVIFITLYMQAGIKVAYKGDFERFEHEVQHAFDREELGRPAKPPKPISRMVERAREQWGDDSRVGWINLEHPNDASSMVQIRRAVDRGMVNDQRTVSFDAATGALLHVQPPYGNGYKTYAWLTGLHMAQFGGTLVRILYLLLGLVGCGMIFGGLQVWVAKREARGSAGLGLVRTLNAAVCGGLPLASLGLLAASRLLPPELAQRDRWEITSFVVVWLLALLHAAWRQGSGRTAREQALVAAVLALGLPLLGLFGPEPGRLTSSLAHGDWLLAGIDLALLLTGALCAALAWRLGRPPAPEARSRRRERVEGEYA</sequence>
<feature type="transmembrane region" description="Helical" evidence="1">
    <location>
        <begin position="131"/>
        <end position="153"/>
    </location>
</feature>
<feature type="transmembrane region" description="Helical" evidence="1">
    <location>
        <begin position="333"/>
        <end position="355"/>
    </location>
</feature>
<name>A0A1A9KET6_9PSED</name>
<evidence type="ECO:0000313" key="3">
    <source>
        <dbReference type="Proteomes" id="UP000077748"/>
    </source>
</evidence>
<dbReference type="PANTHER" id="PTHR34219">
    <property type="entry name" value="IRON-REGULATED INNER MEMBRANE PROTEIN-RELATED"/>
    <property type="match status" value="1"/>
</dbReference>
<dbReference type="PROSITE" id="PS51257">
    <property type="entry name" value="PROKAR_LIPOPROTEIN"/>
    <property type="match status" value="1"/>
</dbReference>
<dbReference type="AlphaFoldDB" id="A0A1A9KET6"/>
<evidence type="ECO:0008006" key="4">
    <source>
        <dbReference type="Google" id="ProtNLM"/>
    </source>
</evidence>
<feature type="transmembrane region" description="Helical" evidence="1">
    <location>
        <begin position="433"/>
        <end position="450"/>
    </location>
</feature>
<organism evidence="2 3">
    <name type="scientific">Pseudomonas citronellolis</name>
    <dbReference type="NCBI Taxonomy" id="53408"/>
    <lineage>
        <taxon>Bacteria</taxon>
        <taxon>Pseudomonadati</taxon>
        <taxon>Pseudomonadota</taxon>
        <taxon>Gammaproteobacteria</taxon>
        <taxon>Pseudomonadales</taxon>
        <taxon>Pseudomonadaceae</taxon>
        <taxon>Pseudomonas</taxon>
    </lineage>
</organism>
<protein>
    <recommendedName>
        <fullName evidence="4">PepSY domain-containing protein</fullName>
    </recommendedName>
</protein>
<keyword evidence="1" id="KW-1133">Transmembrane helix</keyword>
<feature type="transmembrane region" description="Helical" evidence="1">
    <location>
        <begin position="465"/>
        <end position="489"/>
    </location>
</feature>
<gene>
    <name evidence="2" type="ORF">A9C11_19970</name>
</gene>
<keyword evidence="1" id="KW-0812">Transmembrane</keyword>
<reference evidence="2 3" key="1">
    <citation type="submission" date="2016-05" db="EMBL/GenBank/DDBJ databases">
        <title>Genome Sequence of Pseudomonas citronellolis Strain SJTE-3, an Estrogens and Persistent Organic Pollutants degradation strain.</title>
        <authorList>
            <person name="Liang R."/>
        </authorList>
    </citation>
    <scope>NUCLEOTIDE SEQUENCE [LARGE SCALE GENOMIC DNA]</scope>
    <source>
        <strain evidence="2 3">SJTE-3</strain>
    </source>
</reference>
<feature type="transmembrane region" description="Helical" evidence="1">
    <location>
        <begin position="367"/>
        <end position="393"/>
    </location>
</feature>